<dbReference type="PANTHER" id="PTHR11773:SF1">
    <property type="entry name" value="GLYCINE DEHYDROGENASE (DECARBOXYLATING), MITOCHONDRIAL"/>
    <property type="match status" value="1"/>
</dbReference>
<evidence type="ECO:0000256" key="4">
    <source>
        <dbReference type="ARBA" id="ARBA00023002"/>
    </source>
</evidence>
<evidence type="ECO:0000256" key="6">
    <source>
        <dbReference type="HAMAP-Rule" id="MF_00713"/>
    </source>
</evidence>
<dbReference type="FunFam" id="3.40.640.10:FF:000224">
    <property type="entry name" value="Probable glycine dehydrogenase (decarboxylating) subunit 2"/>
    <property type="match status" value="1"/>
</dbReference>
<dbReference type="InterPro" id="IPR049316">
    <property type="entry name" value="GDC-P_C"/>
</dbReference>
<comment type="subunit">
    <text evidence="6">The glycine cleavage system is composed of four proteins: P, T, L and H. In this organism, the P 'protein' is a heterodimer of two subunits.</text>
</comment>
<accession>A0A2M7T931</accession>
<dbReference type="InterPro" id="IPR015422">
    <property type="entry name" value="PyrdxlP-dep_Trfase_small"/>
</dbReference>
<comment type="catalytic activity">
    <reaction evidence="5 6">
        <text>N(6)-[(R)-lipoyl]-L-lysyl-[glycine-cleavage complex H protein] + glycine + H(+) = N(6)-[(R)-S(8)-aminomethyldihydrolipoyl]-L-lysyl-[glycine-cleavage complex H protein] + CO2</text>
        <dbReference type="Rhea" id="RHEA:24304"/>
        <dbReference type="Rhea" id="RHEA-COMP:10494"/>
        <dbReference type="Rhea" id="RHEA-COMP:10495"/>
        <dbReference type="ChEBI" id="CHEBI:15378"/>
        <dbReference type="ChEBI" id="CHEBI:16526"/>
        <dbReference type="ChEBI" id="CHEBI:57305"/>
        <dbReference type="ChEBI" id="CHEBI:83099"/>
        <dbReference type="ChEBI" id="CHEBI:83143"/>
        <dbReference type="EC" id="1.4.4.2"/>
    </reaction>
</comment>
<name>A0A2M7T931_9ACTN</name>
<evidence type="ECO:0000256" key="3">
    <source>
        <dbReference type="ARBA" id="ARBA00022898"/>
    </source>
</evidence>
<dbReference type="Pfam" id="PF02347">
    <property type="entry name" value="GDC-P"/>
    <property type="match status" value="1"/>
</dbReference>
<dbReference type="GO" id="GO:0019464">
    <property type="term" value="P:glycine decarboxylation via glycine cleavage system"/>
    <property type="evidence" value="ECO:0007669"/>
    <property type="project" value="UniProtKB-UniRule"/>
</dbReference>
<evidence type="ECO:0000259" key="7">
    <source>
        <dbReference type="Pfam" id="PF02347"/>
    </source>
</evidence>
<dbReference type="Proteomes" id="UP000230956">
    <property type="component" value="Unassembled WGS sequence"/>
</dbReference>
<keyword evidence="4 6" id="KW-0560">Oxidoreductase</keyword>
<dbReference type="InterPro" id="IPR015424">
    <property type="entry name" value="PyrdxlP-dep_Trfase"/>
</dbReference>
<comment type="function">
    <text evidence="2 6">The glycine cleavage system catalyzes the degradation of glycine. The P protein binds the alpha-amino group of glycine through its pyridoxal phosphate cofactor; CO(2) is released and the remaining methylamine moiety is then transferred to the lipoamide cofactor of the H protein.</text>
</comment>
<keyword evidence="3 6" id="KW-0663">Pyridoxal phosphate</keyword>
<dbReference type="AlphaFoldDB" id="A0A2M7T931"/>
<dbReference type="SUPFAM" id="SSF53383">
    <property type="entry name" value="PLP-dependent transferases"/>
    <property type="match status" value="1"/>
</dbReference>
<comment type="cofactor">
    <cofactor evidence="1 6">
        <name>pyridoxal 5'-phosphate</name>
        <dbReference type="ChEBI" id="CHEBI:597326"/>
    </cofactor>
</comment>
<feature type="domain" description="Glycine cleavage system P-protein N-terminal" evidence="7">
    <location>
        <begin position="27"/>
        <end position="295"/>
    </location>
</feature>
<dbReference type="GO" id="GO:0016594">
    <property type="term" value="F:glycine binding"/>
    <property type="evidence" value="ECO:0007669"/>
    <property type="project" value="TreeGrafter"/>
</dbReference>
<dbReference type="Pfam" id="PF21478">
    <property type="entry name" value="GcvP2_C"/>
    <property type="match status" value="1"/>
</dbReference>
<dbReference type="InterPro" id="IPR049315">
    <property type="entry name" value="GDC-P_N"/>
</dbReference>
<dbReference type="EC" id="1.4.4.2" evidence="6"/>
<evidence type="ECO:0000313" key="10">
    <source>
        <dbReference type="Proteomes" id="UP000230956"/>
    </source>
</evidence>
<comment type="similarity">
    <text evidence="6">Belongs to the GcvP family. C-terminal subunit subfamily.</text>
</comment>
<dbReference type="GO" id="GO:0030170">
    <property type="term" value="F:pyridoxal phosphate binding"/>
    <property type="evidence" value="ECO:0007669"/>
    <property type="project" value="TreeGrafter"/>
</dbReference>
<sequence>METIFDISRPGNKAYSLPPLDVPEKDITELVPKNLLREKPPRLPEVSEGEIARHYTNLSNMNYAIDTVVYPLGSCTMKYNPKINEAAAGLSGFSTIHPYQDETQVQGALKLMYELGAWLAEIGGVKKVSLQPAAGAHGELTGMAMIRAYHEHHGNPRSKVIIPDSAHGTNPATAHMLGYKVVQVPSDSKGGVDIDELAGLLDEEVAAIFLTNPNTLGIFDKNVVKINEMIHAVGALSYCDGANLNAILGKSRPGDMGFDVVHYNLHKTFSTPHGGGGPGSGPVGVNETLEPFLPAPVITYDISLGAYYFDNNRPLSIGRIRAFYGNFAVMVRAYCYIRALGSDGLNKVSDIAVLNAAYLKNKLKDAYTLPYDVPSMHEFVLSADKQKKLGVRARHIAKRLLDFYIHPPTIYFPLIVEEALMIEPTETESLKTLDIFIDAMKIIATEATETPDLVKGAPHITPVSRLNEAEAARHPIFRVNR</sequence>
<dbReference type="PANTHER" id="PTHR11773">
    <property type="entry name" value="GLYCINE DEHYDROGENASE, DECARBOXYLATING"/>
    <property type="match status" value="1"/>
</dbReference>
<dbReference type="InterPro" id="IPR015421">
    <property type="entry name" value="PyrdxlP-dep_Trfase_major"/>
</dbReference>
<dbReference type="RefSeq" id="WP_286678949.1">
    <property type="nucleotide sequence ID" value="NZ_MNXI01000117.1"/>
</dbReference>
<dbReference type="NCBIfam" id="NF003346">
    <property type="entry name" value="PRK04366.1"/>
    <property type="match status" value="1"/>
</dbReference>
<evidence type="ECO:0000256" key="1">
    <source>
        <dbReference type="ARBA" id="ARBA00001933"/>
    </source>
</evidence>
<feature type="modified residue" description="N6-(pyridoxal phosphate)lysine" evidence="6">
    <location>
        <position position="267"/>
    </location>
</feature>
<protein>
    <recommendedName>
        <fullName evidence="6">Probable glycine dehydrogenase (decarboxylating) subunit 2</fullName>
        <ecNumber evidence="6">1.4.4.2</ecNumber>
    </recommendedName>
    <alternativeName>
        <fullName evidence="6">Glycine cleavage system P-protein subunit 2</fullName>
    </alternativeName>
    <alternativeName>
        <fullName evidence="6">Glycine decarboxylase subunit 2</fullName>
    </alternativeName>
    <alternativeName>
        <fullName evidence="6">Glycine dehydrogenase (aminomethyl-transferring) subunit 2</fullName>
    </alternativeName>
</protein>
<evidence type="ECO:0000256" key="2">
    <source>
        <dbReference type="ARBA" id="ARBA00003788"/>
    </source>
</evidence>
<feature type="domain" description="Glycine dehydrogenase C-terminal" evidence="8">
    <location>
        <begin position="349"/>
        <end position="449"/>
    </location>
</feature>
<dbReference type="InterPro" id="IPR020581">
    <property type="entry name" value="GDC_P"/>
</dbReference>
<dbReference type="Gene3D" id="3.40.640.10">
    <property type="entry name" value="Type I PLP-dependent aspartate aminotransferase-like (Major domain)"/>
    <property type="match status" value="1"/>
</dbReference>
<proteinExistence type="inferred from homology"/>
<dbReference type="FunFam" id="3.90.1150.10:FF:000014">
    <property type="entry name" value="Probable glycine dehydrogenase (decarboxylating) subunit 2"/>
    <property type="match status" value="1"/>
</dbReference>
<dbReference type="GO" id="GO:0005829">
    <property type="term" value="C:cytosol"/>
    <property type="evidence" value="ECO:0007669"/>
    <property type="project" value="TreeGrafter"/>
</dbReference>
<dbReference type="InterPro" id="IPR023012">
    <property type="entry name" value="GcvPB"/>
</dbReference>
<dbReference type="HAMAP" id="MF_00713">
    <property type="entry name" value="GcvPB"/>
    <property type="match status" value="1"/>
</dbReference>
<evidence type="ECO:0000256" key="5">
    <source>
        <dbReference type="ARBA" id="ARBA00049026"/>
    </source>
</evidence>
<dbReference type="GO" id="GO:0005960">
    <property type="term" value="C:glycine cleavage complex"/>
    <property type="evidence" value="ECO:0007669"/>
    <property type="project" value="TreeGrafter"/>
</dbReference>
<dbReference type="Gene3D" id="6.20.440.10">
    <property type="match status" value="1"/>
</dbReference>
<reference evidence="10" key="1">
    <citation type="submission" date="2017-09" db="EMBL/GenBank/DDBJ databases">
        <title>Depth-based differentiation of microbial function through sediment-hosted aquifers and enrichment of novel symbionts in the deep terrestrial subsurface.</title>
        <authorList>
            <person name="Probst A.J."/>
            <person name="Ladd B."/>
            <person name="Jarett J.K."/>
            <person name="Geller-Mcgrath D.E."/>
            <person name="Sieber C.M.K."/>
            <person name="Emerson J.B."/>
            <person name="Anantharaman K."/>
            <person name="Thomas B.C."/>
            <person name="Malmstrom R."/>
            <person name="Stieglmeier M."/>
            <person name="Klingl A."/>
            <person name="Woyke T."/>
            <person name="Ryan C.M."/>
            <person name="Banfield J.F."/>
        </authorList>
    </citation>
    <scope>NUCLEOTIDE SEQUENCE [LARGE SCALE GENOMIC DNA]</scope>
</reference>
<dbReference type="GO" id="GO:0004375">
    <property type="term" value="F:glycine dehydrogenase (decarboxylating) activity"/>
    <property type="evidence" value="ECO:0007669"/>
    <property type="project" value="UniProtKB-EC"/>
</dbReference>
<dbReference type="Gene3D" id="3.90.1150.10">
    <property type="entry name" value="Aspartate Aminotransferase, domain 1"/>
    <property type="match status" value="1"/>
</dbReference>
<evidence type="ECO:0000313" key="9">
    <source>
        <dbReference type="EMBL" id="PIZ40620.1"/>
    </source>
</evidence>
<dbReference type="EMBL" id="PFNG01000085">
    <property type="protein sequence ID" value="PIZ40620.1"/>
    <property type="molecule type" value="Genomic_DNA"/>
</dbReference>
<evidence type="ECO:0000259" key="8">
    <source>
        <dbReference type="Pfam" id="PF21478"/>
    </source>
</evidence>
<comment type="caution">
    <text evidence="9">The sequence shown here is derived from an EMBL/GenBank/DDBJ whole genome shotgun (WGS) entry which is preliminary data.</text>
</comment>
<organism evidence="9 10">
    <name type="scientific">Candidatus Aquicultor secundus</name>
    <dbReference type="NCBI Taxonomy" id="1973895"/>
    <lineage>
        <taxon>Bacteria</taxon>
        <taxon>Bacillati</taxon>
        <taxon>Actinomycetota</taxon>
        <taxon>Candidatus Aquicultoria</taxon>
        <taxon>Candidatus Aquicultorales</taxon>
        <taxon>Candidatus Aquicultoraceae</taxon>
        <taxon>Candidatus Aquicultor</taxon>
    </lineage>
</organism>
<gene>
    <name evidence="6" type="primary">gcvPB</name>
    <name evidence="9" type="ORF">COY37_03575</name>
</gene>